<dbReference type="Pfam" id="PF14524">
    <property type="entry name" value="Wzt_C"/>
    <property type="match status" value="1"/>
</dbReference>
<dbReference type="AlphaFoldDB" id="A0A6I6H210"/>
<dbReference type="CDD" id="cd10147">
    <property type="entry name" value="Wzt_C-like"/>
    <property type="match status" value="1"/>
</dbReference>
<dbReference type="GO" id="GO:0005524">
    <property type="term" value="F:ATP binding"/>
    <property type="evidence" value="ECO:0007669"/>
    <property type="project" value="UniProtKB-KW"/>
</dbReference>
<dbReference type="GO" id="GO:0140359">
    <property type="term" value="F:ABC-type transporter activity"/>
    <property type="evidence" value="ECO:0007669"/>
    <property type="project" value="InterPro"/>
</dbReference>
<dbReference type="PANTHER" id="PTHR46743:SF2">
    <property type="entry name" value="TEICHOIC ACIDS EXPORT ATP-BINDING PROTEIN TAGH"/>
    <property type="match status" value="1"/>
</dbReference>
<dbReference type="CDD" id="cd03220">
    <property type="entry name" value="ABC_KpsT_Wzt"/>
    <property type="match status" value="1"/>
</dbReference>
<sequence>MADRTQSGQLPGNGLPRQPDRRSILLGAPSGISAFLGHHADPSGGRNAGLSPLKAALRGGSLMQPVAISIRGVSKFYKLYEASKDRLKEALHPLGKKYHEDYYAIRNLSLEIRRGEILGIVGRNGCGKSTLLKLVSRVLQPSEGTIKVVGKITALLELGAGFNPEFTGRENIRFYSTILGLSLAEIEQLTPAIIEFAELGQFIDQPVKTYSSGMKSRLGFAVAVHVEPDILILDEVLAVGDAVFKRKCFARMEEFFKAGKTVLFVSHDANSVNKLCTRAVLLHGGNIILDAAPKDVTRFYEKLAYAKESDHPAVLREIAAFQQQGPALLPAPDDQEQDEDVPADAEPEQTRLKPYYLPELVSKSALTYPTDRAQIIDPHFTTLSGERVNVLVSGEEYFYTYKVAFKDVARQLSLGMQFKDMHGVAITAASLHYDPLRLIEQVPRNSSLKASWRFTCNLLTGHYFSNAGVAEVIDGEPVFIARVVDAAVIKVIADEKSIVRGTVDLGQVLEVEAL</sequence>
<dbReference type="GO" id="GO:0016887">
    <property type="term" value="F:ATP hydrolysis activity"/>
    <property type="evidence" value="ECO:0007669"/>
    <property type="project" value="InterPro"/>
</dbReference>
<evidence type="ECO:0000256" key="1">
    <source>
        <dbReference type="ARBA" id="ARBA00005417"/>
    </source>
</evidence>
<dbReference type="PANTHER" id="PTHR46743">
    <property type="entry name" value="TEICHOIC ACIDS EXPORT ATP-BINDING PROTEIN TAGH"/>
    <property type="match status" value="1"/>
</dbReference>
<keyword evidence="4 7" id="KW-0067">ATP-binding</keyword>
<evidence type="ECO:0000256" key="5">
    <source>
        <dbReference type="SAM" id="MobiDB-lite"/>
    </source>
</evidence>
<dbReference type="EMBL" id="CP046621">
    <property type="protein sequence ID" value="QGW75244.1"/>
    <property type="molecule type" value="Genomic_DNA"/>
</dbReference>
<accession>A0A6I6H210</accession>
<proteinExistence type="inferred from homology"/>
<keyword evidence="2" id="KW-0813">Transport</keyword>
<dbReference type="Gene3D" id="3.40.50.300">
    <property type="entry name" value="P-loop containing nucleotide triphosphate hydrolases"/>
    <property type="match status" value="1"/>
</dbReference>
<evidence type="ECO:0000256" key="3">
    <source>
        <dbReference type="ARBA" id="ARBA00022741"/>
    </source>
</evidence>
<feature type="domain" description="ABC transporter" evidence="6">
    <location>
        <begin position="89"/>
        <end position="309"/>
    </location>
</feature>
<gene>
    <name evidence="7" type="ORF">GPJ81_00665</name>
</gene>
<evidence type="ECO:0000259" key="6">
    <source>
        <dbReference type="PROSITE" id="PS50893"/>
    </source>
</evidence>
<keyword evidence="3" id="KW-0547">Nucleotide-binding</keyword>
<evidence type="ECO:0000313" key="7">
    <source>
        <dbReference type="EMBL" id="QGW75244.1"/>
    </source>
</evidence>
<dbReference type="GO" id="GO:0016020">
    <property type="term" value="C:membrane"/>
    <property type="evidence" value="ECO:0007669"/>
    <property type="project" value="InterPro"/>
</dbReference>
<dbReference type="InterPro" id="IPR015860">
    <property type="entry name" value="ABC_transpr_TagH-like"/>
</dbReference>
<dbReference type="InterPro" id="IPR017871">
    <property type="entry name" value="ABC_transporter-like_CS"/>
</dbReference>
<protein>
    <submittedName>
        <fullName evidence="7">ATP-binding cassette domain-containing protein</fullName>
    </submittedName>
</protein>
<dbReference type="InterPro" id="IPR029439">
    <property type="entry name" value="Wzt_C"/>
</dbReference>
<evidence type="ECO:0000256" key="4">
    <source>
        <dbReference type="ARBA" id="ARBA00022840"/>
    </source>
</evidence>
<keyword evidence="8" id="KW-1185">Reference proteome</keyword>
<feature type="compositionally biased region" description="Polar residues" evidence="5">
    <location>
        <begin position="1"/>
        <end position="10"/>
    </location>
</feature>
<name>A0A6I6H210_9PSED</name>
<dbReference type="InterPro" id="IPR003439">
    <property type="entry name" value="ABC_transporter-like_ATP-bd"/>
</dbReference>
<reference evidence="7" key="1">
    <citation type="submission" date="2019-12" db="EMBL/GenBank/DDBJ databases">
        <title>Hybrid Genome Assemblies of two High G+C Isolates from Undergraduate Microbiology Courses.</title>
        <authorList>
            <person name="Ne Ville C.J."/>
            <person name="Enright D."/>
            <person name="Hernandez I."/>
            <person name="Dodsworth J."/>
            <person name="Orwin P.M."/>
        </authorList>
    </citation>
    <scope>NUCLEOTIDE SEQUENCE [LARGE SCALE GENOMIC DNA]</scope>
    <source>
        <strain evidence="7">Neo</strain>
    </source>
</reference>
<dbReference type="InterPro" id="IPR050683">
    <property type="entry name" value="Bact_Polysacc_Export_ATP-bd"/>
</dbReference>
<evidence type="ECO:0000256" key="2">
    <source>
        <dbReference type="ARBA" id="ARBA00022448"/>
    </source>
</evidence>
<evidence type="ECO:0000313" key="8">
    <source>
        <dbReference type="Proteomes" id="UP000426235"/>
    </source>
</evidence>
<dbReference type="Gene3D" id="2.70.50.60">
    <property type="entry name" value="abc- transporter (atp binding component) like domain"/>
    <property type="match status" value="1"/>
</dbReference>
<dbReference type="InterPro" id="IPR027417">
    <property type="entry name" value="P-loop_NTPase"/>
</dbReference>
<dbReference type="InterPro" id="IPR003593">
    <property type="entry name" value="AAA+_ATPase"/>
</dbReference>
<dbReference type="SMART" id="SM00382">
    <property type="entry name" value="AAA"/>
    <property type="match status" value="1"/>
</dbReference>
<feature type="region of interest" description="Disordered" evidence="5">
    <location>
        <begin position="1"/>
        <end position="22"/>
    </location>
</feature>
<dbReference type="Pfam" id="PF00005">
    <property type="entry name" value="ABC_tran"/>
    <property type="match status" value="1"/>
</dbReference>
<organism evidence="7 8">
    <name type="scientific">Pseudomonas alkylphenolica</name>
    <dbReference type="NCBI Taxonomy" id="237609"/>
    <lineage>
        <taxon>Bacteria</taxon>
        <taxon>Pseudomonadati</taxon>
        <taxon>Pseudomonadota</taxon>
        <taxon>Gammaproteobacteria</taxon>
        <taxon>Pseudomonadales</taxon>
        <taxon>Pseudomonadaceae</taxon>
        <taxon>Pseudomonas</taxon>
    </lineage>
</organism>
<dbReference type="PROSITE" id="PS50893">
    <property type="entry name" value="ABC_TRANSPORTER_2"/>
    <property type="match status" value="1"/>
</dbReference>
<dbReference type="Proteomes" id="UP000426235">
    <property type="component" value="Chromosome"/>
</dbReference>
<dbReference type="SUPFAM" id="SSF52540">
    <property type="entry name" value="P-loop containing nucleoside triphosphate hydrolases"/>
    <property type="match status" value="1"/>
</dbReference>
<comment type="similarity">
    <text evidence="1">Belongs to the ABC transporter superfamily.</text>
</comment>
<dbReference type="PROSITE" id="PS00211">
    <property type="entry name" value="ABC_TRANSPORTER_1"/>
    <property type="match status" value="1"/>
</dbReference>